<keyword evidence="4" id="KW-0732">Signal</keyword>
<comment type="subcellular location">
    <subcellularLocation>
        <location evidence="1">Membrane</location>
        <topology evidence="1">Single-pass membrane protein</topology>
    </subcellularLocation>
</comment>
<feature type="domain" description="AB hydrolase-1" evidence="12">
    <location>
        <begin position="121"/>
        <end position="417"/>
    </location>
</feature>
<evidence type="ECO:0000256" key="4">
    <source>
        <dbReference type="ARBA" id="ARBA00022729"/>
    </source>
</evidence>
<dbReference type="InterPro" id="IPR029058">
    <property type="entry name" value="AB_hydrolase_fold"/>
</dbReference>
<dbReference type="GO" id="GO:0016788">
    <property type="term" value="F:hydrolase activity, acting on ester bonds"/>
    <property type="evidence" value="ECO:0007669"/>
    <property type="project" value="InterPro"/>
</dbReference>
<dbReference type="InterPro" id="IPR000073">
    <property type="entry name" value="AB_hydrolase_1"/>
</dbReference>
<keyword evidence="8" id="KW-0443">Lipid metabolism</keyword>
<evidence type="ECO:0000256" key="5">
    <source>
        <dbReference type="ARBA" id="ARBA00022801"/>
    </source>
</evidence>
<evidence type="ECO:0000256" key="3">
    <source>
        <dbReference type="ARBA" id="ARBA00022692"/>
    </source>
</evidence>
<dbReference type="EMBL" id="LK052894">
    <property type="protein sequence ID" value="CDR42411.1"/>
    <property type="molecule type" value="Genomic_DNA"/>
</dbReference>
<keyword evidence="3" id="KW-0812">Transmembrane</keyword>
<evidence type="ECO:0000256" key="10">
    <source>
        <dbReference type="ARBA" id="ARBA00023180"/>
    </source>
</evidence>
<feature type="active site" description="Charge relay system" evidence="11">
    <location>
        <position position="384"/>
    </location>
</feature>
<evidence type="ECO:0000256" key="9">
    <source>
        <dbReference type="ARBA" id="ARBA00023136"/>
    </source>
</evidence>
<dbReference type="AlphaFoldDB" id="A0A061AXX0"/>
<evidence type="ECO:0000256" key="8">
    <source>
        <dbReference type="ARBA" id="ARBA00023098"/>
    </source>
</evidence>
<dbReference type="SUPFAM" id="SSF53474">
    <property type="entry name" value="alpha/beta-Hydrolases"/>
    <property type="match status" value="1"/>
</dbReference>
<dbReference type="PhylomeDB" id="A0A061AXX0"/>
<keyword evidence="10" id="KW-0325">Glycoprotein</keyword>
<protein>
    <submittedName>
        <fullName evidence="13">CYFA0S09e03004g1_1</fullName>
    </submittedName>
</protein>
<sequence>MYLPVIGRLSLVEWPLVVASFLAVYLEFVISLITRAIPDSVLDLVTSFIQQVHSTIVPEKIKNGHILETAAKKITKDIRKAPSIQHIGHLFGYQIDDHIVPTADGYLLCLHRIRPLKEGAPVVYLHHGLLMCSDIWVVNIKKERNLPFILHDMGFDVWMGNNRGNKYSTKHLSLKPSHKRFWDFSIDEFAMYDIPDSINYILSYTKQQDLTYIGFSQGSAQAFAALSLHDKLNTQIKLFIALAPAMTPSGLHNQFVDTLMKSTPNFMYLAFGKRLLLPTASFWKNICYPPLFSKIIDLSVRMLFDWKNYNITHDQKIAAFSHLYSPTSVKSVVHWFQIIRNGAFQLFDEDVSLTNALSAPFRNASFPTQTNIKVPIKLIYGSIDSLVDIDKMLSLLPADITDAVAIPNHEHLDIIWGDHIEKLVFPDLFNFLGVDKDTEEENEKVTALESC</sequence>
<keyword evidence="6" id="KW-0442">Lipid degradation</keyword>
<dbReference type="GO" id="GO:0016020">
    <property type="term" value="C:membrane"/>
    <property type="evidence" value="ECO:0007669"/>
    <property type="project" value="UniProtKB-SubCell"/>
</dbReference>
<dbReference type="GO" id="GO:0016042">
    <property type="term" value="P:lipid catabolic process"/>
    <property type="evidence" value="ECO:0007669"/>
    <property type="project" value="UniProtKB-KW"/>
</dbReference>
<evidence type="ECO:0000259" key="12">
    <source>
        <dbReference type="Pfam" id="PF00561"/>
    </source>
</evidence>
<proteinExistence type="inferred from homology"/>
<dbReference type="PIRSF" id="PIRSF000862">
    <property type="entry name" value="Steryl_ester_lip"/>
    <property type="match status" value="1"/>
</dbReference>
<dbReference type="Gene3D" id="3.40.50.1820">
    <property type="entry name" value="alpha/beta hydrolase"/>
    <property type="match status" value="1"/>
</dbReference>
<evidence type="ECO:0000256" key="1">
    <source>
        <dbReference type="ARBA" id="ARBA00004167"/>
    </source>
</evidence>
<dbReference type="Pfam" id="PF00561">
    <property type="entry name" value="Abhydrolase_1"/>
    <property type="match status" value="1"/>
</dbReference>
<evidence type="ECO:0000313" key="13">
    <source>
        <dbReference type="EMBL" id="CDR42411.1"/>
    </source>
</evidence>
<gene>
    <name evidence="13" type="ORF">CYFA0S_09e03004g</name>
</gene>
<dbReference type="OrthoDB" id="9974421at2759"/>
<evidence type="ECO:0000256" key="11">
    <source>
        <dbReference type="PIRSR" id="PIRSR000862-1"/>
    </source>
</evidence>
<dbReference type="FunFam" id="3.40.50.1820:FF:000095">
    <property type="entry name" value="Triglyceride lipase-cholesterol esterase"/>
    <property type="match status" value="1"/>
</dbReference>
<dbReference type="InterPro" id="IPR025483">
    <property type="entry name" value="Lipase_euk"/>
</dbReference>
<feature type="active site" description="Nucleophile" evidence="11">
    <location>
        <position position="216"/>
    </location>
</feature>
<keyword evidence="5" id="KW-0378">Hydrolase</keyword>
<dbReference type="PANTHER" id="PTHR11005">
    <property type="entry name" value="LYSOSOMAL ACID LIPASE-RELATED"/>
    <property type="match status" value="1"/>
</dbReference>
<accession>A0A061AXX0</accession>
<evidence type="ECO:0000256" key="7">
    <source>
        <dbReference type="ARBA" id="ARBA00022989"/>
    </source>
</evidence>
<keyword evidence="7" id="KW-1133">Transmembrane helix</keyword>
<reference evidence="13" key="1">
    <citation type="journal article" date="2014" name="Genome Announc.">
        <title>Genome sequence of the yeast Cyberlindnera fabianii (Hansenula fabianii).</title>
        <authorList>
            <person name="Freel K.C."/>
            <person name="Sarilar V."/>
            <person name="Neuveglise C."/>
            <person name="Devillers H."/>
            <person name="Friedrich A."/>
            <person name="Schacherer J."/>
        </authorList>
    </citation>
    <scope>NUCLEOTIDE SEQUENCE</scope>
    <source>
        <strain evidence="13">YJS4271</strain>
    </source>
</reference>
<name>A0A061AXX0_CYBFA</name>
<evidence type="ECO:0000256" key="6">
    <source>
        <dbReference type="ARBA" id="ARBA00022963"/>
    </source>
</evidence>
<feature type="active site" description="Charge relay system" evidence="11">
    <location>
        <position position="411"/>
    </location>
</feature>
<evidence type="ECO:0000256" key="2">
    <source>
        <dbReference type="ARBA" id="ARBA00010701"/>
    </source>
</evidence>
<dbReference type="VEuPathDB" id="FungiDB:BON22_2688"/>
<comment type="similarity">
    <text evidence="2">Belongs to the AB hydrolase superfamily. Lipase family.</text>
</comment>
<keyword evidence="9" id="KW-0472">Membrane</keyword>
<organism evidence="13">
    <name type="scientific">Cyberlindnera fabianii</name>
    <name type="common">Yeast</name>
    <name type="synonym">Hansenula fabianii</name>
    <dbReference type="NCBI Taxonomy" id="36022"/>
    <lineage>
        <taxon>Eukaryota</taxon>
        <taxon>Fungi</taxon>
        <taxon>Dikarya</taxon>
        <taxon>Ascomycota</taxon>
        <taxon>Saccharomycotina</taxon>
        <taxon>Saccharomycetes</taxon>
        <taxon>Phaffomycetales</taxon>
        <taxon>Phaffomycetaceae</taxon>
        <taxon>Cyberlindnera</taxon>
    </lineage>
</organism>